<dbReference type="InterPro" id="IPR036615">
    <property type="entry name" value="Mur_ligase_C_dom_sf"/>
</dbReference>
<comment type="catalytic activity">
    <reaction evidence="13 14">
        <text>UDP-N-acetyl-alpha-D-muramate + L-alanine + ATP = UDP-N-acetyl-alpha-D-muramoyl-L-alanine + ADP + phosphate + H(+)</text>
        <dbReference type="Rhea" id="RHEA:23372"/>
        <dbReference type="ChEBI" id="CHEBI:15378"/>
        <dbReference type="ChEBI" id="CHEBI:30616"/>
        <dbReference type="ChEBI" id="CHEBI:43474"/>
        <dbReference type="ChEBI" id="CHEBI:57972"/>
        <dbReference type="ChEBI" id="CHEBI:70757"/>
        <dbReference type="ChEBI" id="CHEBI:83898"/>
        <dbReference type="ChEBI" id="CHEBI:456216"/>
        <dbReference type="EC" id="6.3.2.8"/>
    </reaction>
</comment>
<dbReference type="AlphaFoldDB" id="A0AA48GQX9"/>
<dbReference type="GO" id="GO:0009252">
    <property type="term" value="P:peptidoglycan biosynthetic process"/>
    <property type="evidence" value="ECO:0007669"/>
    <property type="project" value="UniProtKB-UniRule"/>
</dbReference>
<dbReference type="SUPFAM" id="SSF51984">
    <property type="entry name" value="MurCD N-terminal domain"/>
    <property type="match status" value="1"/>
</dbReference>
<reference evidence="18" key="1">
    <citation type="journal article" date="2023" name="Int. J. Syst. Evol. Microbiol.">
        <title>Mesoterricola silvestris gen. nov., sp. nov., Mesoterricola sediminis sp. nov., Geothrix oryzae sp. nov., Geothrix edaphica sp. nov., Geothrix rubra sp. nov., and Geothrix limicola sp. nov., six novel members of Acidobacteriota isolated from soils.</title>
        <authorList>
            <person name="Itoh H."/>
            <person name="Sugisawa Y."/>
            <person name="Mise K."/>
            <person name="Xu Z."/>
            <person name="Kuniyasu M."/>
            <person name="Ushijima N."/>
            <person name="Kawano K."/>
            <person name="Kobayashi E."/>
            <person name="Shiratori Y."/>
            <person name="Masuda Y."/>
            <person name="Senoo K."/>
        </authorList>
    </citation>
    <scope>NUCLEOTIDE SEQUENCE</scope>
    <source>
        <strain evidence="18">W786</strain>
    </source>
</reference>
<keyword evidence="12 14" id="KW-0961">Cell wall biogenesis/degradation</keyword>
<keyword evidence="9 14" id="KW-0133">Cell shape</keyword>
<dbReference type="GO" id="GO:0008360">
    <property type="term" value="P:regulation of cell shape"/>
    <property type="evidence" value="ECO:0007669"/>
    <property type="project" value="UniProtKB-KW"/>
</dbReference>
<evidence type="ECO:0000256" key="9">
    <source>
        <dbReference type="ARBA" id="ARBA00022960"/>
    </source>
</evidence>
<gene>
    <name evidence="14 18" type="primary">murC</name>
    <name evidence="18" type="ORF">METESE_09000</name>
</gene>
<dbReference type="Gene3D" id="3.40.1190.10">
    <property type="entry name" value="Mur-like, catalytic domain"/>
    <property type="match status" value="1"/>
</dbReference>
<evidence type="ECO:0000256" key="2">
    <source>
        <dbReference type="ARBA" id="ARBA00004752"/>
    </source>
</evidence>
<dbReference type="Pfam" id="PF08245">
    <property type="entry name" value="Mur_ligase_M"/>
    <property type="match status" value="1"/>
</dbReference>
<dbReference type="InterPro" id="IPR036565">
    <property type="entry name" value="Mur-like_cat_sf"/>
</dbReference>
<keyword evidence="11 14" id="KW-0131">Cell cycle</keyword>
<feature type="domain" description="Mur ligase central" evidence="17">
    <location>
        <begin position="110"/>
        <end position="289"/>
    </location>
</feature>
<feature type="binding site" evidence="14">
    <location>
        <begin position="112"/>
        <end position="118"/>
    </location>
    <ligand>
        <name>ATP</name>
        <dbReference type="ChEBI" id="CHEBI:30616"/>
    </ligand>
</feature>
<dbReference type="Gene3D" id="3.90.190.20">
    <property type="entry name" value="Mur ligase, C-terminal domain"/>
    <property type="match status" value="1"/>
</dbReference>
<evidence type="ECO:0000256" key="12">
    <source>
        <dbReference type="ARBA" id="ARBA00023316"/>
    </source>
</evidence>
<evidence type="ECO:0000256" key="6">
    <source>
        <dbReference type="ARBA" id="ARBA00022618"/>
    </source>
</evidence>
<evidence type="ECO:0000256" key="5">
    <source>
        <dbReference type="ARBA" id="ARBA00022598"/>
    </source>
</evidence>
<dbReference type="PANTHER" id="PTHR43445:SF3">
    <property type="entry name" value="UDP-N-ACETYLMURAMATE--L-ALANINE LIGASE"/>
    <property type="match status" value="1"/>
</dbReference>
<evidence type="ECO:0000256" key="10">
    <source>
        <dbReference type="ARBA" id="ARBA00022984"/>
    </source>
</evidence>
<dbReference type="EMBL" id="AP027081">
    <property type="protein sequence ID" value="BDU75942.1"/>
    <property type="molecule type" value="Genomic_DNA"/>
</dbReference>
<dbReference type="PANTHER" id="PTHR43445">
    <property type="entry name" value="UDP-N-ACETYLMURAMATE--L-ALANINE LIGASE-RELATED"/>
    <property type="match status" value="1"/>
</dbReference>
<dbReference type="InterPro" id="IPR000713">
    <property type="entry name" value="Mur_ligase_N"/>
</dbReference>
<dbReference type="GO" id="GO:0051301">
    <property type="term" value="P:cell division"/>
    <property type="evidence" value="ECO:0007669"/>
    <property type="project" value="UniProtKB-KW"/>
</dbReference>
<dbReference type="GO" id="GO:0005524">
    <property type="term" value="F:ATP binding"/>
    <property type="evidence" value="ECO:0007669"/>
    <property type="project" value="UniProtKB-UniRule"/>
</dbReference>
<dbReference type="Gene3D" id="3.40.50.720">
    <property type="entry name" value="NAD(P)-binding Rossmann-like Domain"/>
    <property type="match status" value="1"/>
</dbReference>
<dbReference type="InterPro" id="IPR013221">
    <property type="entry name" value="Mur_ligase_cen"/>
</dbReference>
<dbReference type="InterPro" id="IPR005758">
    <property type="entry name" value="UDP-N-AcMur_Ala_ligase_MurC"/>
</dbReference>
<evidence type="ECO:0000313" key="18">
    <source>
        <dbReference type="EMBL" id="BDU75942.1"/>
    </source>
</evidence>
<dbReference type="KEGG" id="msea:METESE_09000"/>
<feature type="domain" description="Mur ligase N-terminal catalytic" evidence="15">
    <location>
        <begin position="7"/>
        <end position="106"/>
    </location>
</feature>
<evidence type="ECO:0000256" key="13">
    <source>
        <dbReference type="ARBA" id="ARBA00047833"/>
    </source>
</evidence>
<accession>A0AA48GQX9</accession>
<sequence>MFGKIQHIHFVGIGGIGMSGIAEVLVNLGYRVSGSDLRESAVTQRLEGMGVQVTLGHDAKCIEHAQVVVISSAVKGDNPEVAAARAAKIPVIPRGEMLAELMRMKYGIAVAGSHGKTTTTSMIAQVLSQGGIDPTIVIGGKLGAIGSNAKLGRGPFLVAEADESDGSFLLLSPTIGVITNVDREHLDHYRDLGEIMDAFAAFGNKIPFYGSVYVCMDDPNVAALRPRLKRQVRTYGTNPQVDLRATDIRMDGWRAHFRVRALGEDLGEFSIGVPGHHMVLNALATIGVALELGVEREVVRASLASFTGADRRFQKKGERDGILVIDDYGHHPTEIAATLAAARKGFPDRRILVAFQPHRYTRTQALLEEFGRAFFDADAVLVTDIYAASEPPIPGLTGRSVVDAILAHGQREARYVPRVEDLPEVLASLAKAGDLIVTMGAGTITTVGPAFLSK</sequence>
<organism evidence="18 19">
    <name type="scientific">Mesoterricola sediminis</name>
    <dbReference type="NCBI Taxonomy" id="2927980"/>
    <lineage>
        <taxon>Bacteria</taxon>
        <taxon>Pseudomonadati</taxon>
        <taxon>Acidobacteriota</taxon>
        <taxon>Holophagae</taxon>
        <taxon>Holophagales</taxon>
        <taxon>Holophagaceae</taxon>
        <taxon>Mesoterricola</taxon>
    </lineage>
</organism>
<evidence type="ECO:0000256" key="4">
    <source>
        <dbReference type="ARBA" id="ARBA00022490"/>
    </source>
</evidence>
<name>A0AA48GQX9_9BACT</name>
<dbReference type="SUPFAM" id="SSF53244">
    <property type="entry name" value="MurD-like peptide ligases, peptide-binding domain"/>
    <property type="match status" value="1"/>
</dbReference>
<protein>
    <recommendedName>
        <fullName evidence="3 14">UDP-N-acetylmuramate--L-alanine ligase</fullName>
        <ecNumber evidence="3 14">6.3.2.8</ecNumber>
    </recommendedName>
    <alternativeName>
        <fullName evidence="14">UDP-N-acetylmuramoyl-L-alanine synthetase</fullName>
    </alternativeName>
</protein>
<dbReference type="GO" id="GO:0005737">
    <property type="term" value="C:cytoplasm"/>
    <property type="evidence" value="ECO:0007669"/>
    <property type="project" value="UniProtKB-SubCell"/>
</dbReference>
<feature type="domain" description="Mur ligase C-terminal" evidence="16">
    <location>
        <begin position="311"/>
        <end position="442"/>
    </location>
</feature>
<dbReference type="GO" id="GO:0008763">
    <property type="term" value="F:UDP-N-acetylmuramate-L-alanine ligase activity"/>
    <property type="evidence" value="ECO:0007669"/>
    <property type="project" value="UniProtKB-UniRule"/>
</dbReference>
<dbReference type="InterPro" id="IPR050061">
    <property type="entry name" value="MurCDEF_pg_biosynth"/>
</dbReference>
<evidence type="ECO:0000259" key="17">
    <source>
        <dbReference type="Pfam" id="PF08245"/>
    </source>
</evidence>
<keyword evidence="8 14" id="KW-0067">ATP-binding</keyword>
<dbReference type="EC" id="6.3.2.8" evidence="3 14"/>
<evidence type="ECO:0000259" key="15">
    <source>
        <dbReference type="Pfam" id="PF01225"/>
    </source>
</evidence>
<keyword evidence="5 14" id="KW-0436">Ligase</keyword>
<evidence type="ECO:0000256" key="14">
    <source>
        <dbReference type="HAMAP-Rule" id="MF_00046"/>
    </source>
</evidence>
<evidence type="ECO:0000256" key="7">
    <source>
        <dbReference type="ARBA" id="ARBA00022741"/>
    </source>
</evidence>
<keyword evidence="7 14" id="KW-0547">Nucleotide-binding</keyword>
<comment type="subcellular location">
    <subcellularLocation>
        <location evidence="1 14">Cytoplasm</location>
    </subcellularLocation>
</comment>
<dbReference type="HAMAP" id="MF_00046">
    <property type="entry name" value="MurC"/>
    <property type="match status" value="1"/>
</dbReference>
<evidence type="ECO:0000259" key="16">
    <source>
        <dbReference type="Pfam" id="PF02875"/>
    </source>
</evidence>
<evidence type="ECO:0000313" key="19">
    <source>
        <dbReference type="Proteomes" id="UP001228113"/>
    </source>
</evidence>
<evidence type="ECO:0000256" key="11">
    <source>
        <dbReference type="ARBA" id="ARBA00023306"/>
    </source>
</evidence>
<comment type="function">
    <text evidence="14">Cell wall formation.</text>
</comment>
<keyword evidence="4 14" id="KW-0963">Cytoplasm</keyword>
<evidence type="ECO:0000256" key="8">
    <source>
        <dbReference type="ARBA" id="ARBA00022840"/>
    </source>
</evidence>
<dbReference type="Proteomes" id="UP001228113">
    <property type="component" value="Chromosome"/>
</dbReference>
<keyword evidence="19" id="KW-1185">Reference proteome</keyword>
<dbReference type="RefSeq" id="WP_243335637.1">
    <property type="nucleotide sequence ID" value="NZ_AP027081.1"/>
</dbReference>
<dbReference type="NCBIfam" id="TIGR01082">
    <property type="entry name" value="murC"/>
    <property type="match status" value="1"/>
</dbReference>
<dbReference type="Pfam" id="PF01225">
    <property type="entry name" value="Mur_ligase"/>
    <property type="match status" value="1"/>
</dbReference>
<dbReference type="InterPro" id="IPR004101">
    <property type="entry name" value="Mur_ligase_C"/>
</dbReference>
<keyword evidence="6 14" id="KW-0132">Cell division</keyword>
<evidence type="ECO:0000256" key="1">
    <source>
        <dbReference type="ARBA" id="ARBA00004496"/>
    </source>
</evidence>
<comment type="similarity">
    <text evidence="14">Belongs to the MurCDEF family.</text>
</comment>
<dbReference type="SUPFAM" id="SSF53623">
    <property type="entry name" value="MurD-like peptide ligases, catalytic domain"/>
    <property type="match status" value="1"/>
</dbReference>
<dbReference type="Pfam" id="PF02875">
    <property type="entry name" value="Mur_ligase_C"/>
    <property type="match status" value="1"/>
</dbReference>
<keyword evidence="10 14" id="KW-0573">Peptidoglycan synthesis</keyword>
<evidence type="ECO:0000256" key="3">
    <source>
        <dbReference type="ARBA" id="ARBA00012211"/>
    </source>
</evidence>
<dbReference type="GO" id="GO:0071555">
    <property type="term" value="P:cell wall organization"/>
    <property type="evidence" value="ECO:0007669"/>
    <property type="project" value="UniProtKB-KW"/>
</dbReference>
<comment type="pathway">
    <text evidence="2 14">Cell wall biogenesis; peptidoglycan biosynthesis.</text>
</comment>
<proteinExistence type="inferred from homology"/>